<evidence type="ECO:0008006" key="4">
    <source>
        <dbReference type="Google" id="ProtNLM"/>
    </source>
</evidence>
<dbReference type="AlphaFoldDB" id="A0A1H0SV07"/>
<sequence length="384" mass="38466">MRKTFGAISVAALTAAAVLSAGPPASAAPPSPATAATVIAGGLDNPRGLYVSHGILYFAQAGKGGTGACVTSPEGGQSCLGDTGKISAVRIGDGRHPSRSKVWDLVSGLPSLGAQGTGNSAIGPSDVTVGPHGIVWATVGLAENPAVRSTTLGNSAQARKLATVGTVQCGRYIPRADLGAFEAAHNPDGVTPPDTNPQALVATRDGVLVTDAGGNDLLSVTGRGHVSSKAVFPDLPSVPNPLDPSAPDIAPQAVPDSIVRGPDGAYYIGQLTGFPFVPGTASVWRWVPGHQPTVYASGFTNIIDLAFGPRGDLLVLEIAKDGLTSPNGPVGALIKVPHHGARSTVPTGALFAPGGLAAVGNTVYISDNSILAGQGRILRVHLAG</sequence>
<dbReference type="InterPro" id="IPR011041">
    <property type="entry name" value="Quinoprot_gluc/sorb_DH_b-prop"/>
</dbReference>
<dbReference type="SUPFAM" id="SSF63829">
    <property type="entry name" value="Calcium-dependent phosphotriesterase"/>
    <property type="match status" value="1"/>
</dbReference>
<dbReference type="SUPFAM" id="SSF50952">
    <property type="entry name" value="Soluble quinoprotein glucose dehydrogenase"/>
    <property type="match status" value="1"/>
</dbReference>
<name>A0A1H0SV07_9ACTN</name>
<organism evidence="2 3">
    <name type="scientific">Nakamurella panacisegetis</name>
    <dbReference type="NCBI Taxonomy" id="1090615"/>
    <lineage>
        <taxon>Bacteria</taxon>
        <taxon>Bacillati</taxon>
        <taxon>Actinomycetota</taxon>
        <taxon>Actinomycetes</taxon>
        <taxon>Nakamurellales</taxon>
        <taxon>Nakamurellaceae</taxon>
        <taxon>Nakamurella</taxon>
    </lineage>
</organism>
<accession>A0A1H0SV07</accession>
<dbReference type="RefSeq" id="WP_090480274.1">
    <property type="nucleotide sequence ID" value="NZ_LT629710.1"/>
</dbReference>
<reference evidence="2 3" key="1">
    <citation type="submission" date="2016-10" db="EMBL/GenBank/DDBJ databases">
        <authorList>
            <person name="de Groot N.N."/>
        </authorList>
    </citation>
    <scope>NUCLEOTIDE SEQUENCE [LARGE SCALE GENOMIC DNA]</scope>
    <source>
        <strain evidence="3">P4-7,KCTC 19426,CECT 7604</strain>
    </source>
</reference>
<proteinExistence type="predicted"/>
<dbReference type="Proteomes" id="UP000198741">
    <property type="component" value="Chromosome I"/>
</dbReference>
<gene>
    <name evidence="2" type="ORF">SAMN04515671_4312</name>
</gene>
<keyword evidence="1" id="KW-0732">Signal</keyword>
<dbReference type="InterPro" id="IPR048031">
    <property type="entry name" value="ScyD/ScyE-like"/>
</dbReference>
<dbReference type="STRING" id="1090615.SAMN04515671_4312"/>
<evidence type="ECO:0000256" key="1">
    <source>
        <dbReference type="SAM" id="SignalP"/>
    </source>
</evidence>
<evidence type="ECO:0000313" key="2">
    <source>
        <dbReference type="EMBL" id="SDP45632.1"/>
    </source>
</evidence>
<feature type="signal peptide" evidence="1">
    <location>
        <begin position="1"/>
        <end position="27"/>
    </location>
</feature>
<feature type="chain" id="PRO_5009251574" description="ScyD/ScyE family protein" evidence="1">
    <location>
        <begin position="28"/>
        <end position="384"/>
    </location>
</feature>
<evidence type="ECO:0000313" key="3">
    <source>
        <dbReference type="Proteomes" id="UP000198741"/>
    </source>
</evidence>
<dbReference type="OrthoDB" id="928769at2"/>
<keyword evidence="3" id="KW-1185">Reference proteome</keyword>
<dbReference type="NCBIfam" id="NF033206">
    <property type="entry name" value="ScyE_fam"/>
    <property type="match status" value="1"/>
</dbReference>
<protein>
    <recommendedName>
        <fullName evidence="4">ScyD/ScyE family protein</fullName>
    </recommendedName>
</protein>
<dbReference type="EMBL" id="LT629710">
    <property type="protein sequence ID" value="SDP45632.1"/>
    <property type="molecule type" value="Genomic_DNA"/>
</dbReference>